<name>A0ABU2GFM3_9EURY</name>
<dbReference type="Proteomes" id="UP001257060">
    <property type="component" value="Unassembled WGS sequence"/>
</dbReference>
<evidence type="ECO:0000256" key="1">
    <source>
        <dbReference type="ARBA" id="ARBA00006484"/>
    </source>
</evidence>
<comment type="similarity">
    <text evidence="1">Belongs to the short-chain dehydrogenases/reductases (SDR) family.</text>
</comment>
<dbReference type="CDD" id="cd05233">
    <property type="entry name" value="SDR_c"/>
    <property type="match status" value="1"/>
</dbReference>
<reference evidence="3 4" key="1">
    <citation type="submission" date="2022-06" db="EMBL/GenBank/DDBJ databases">
        <title>Halogeometricum sp. a new haloarchaeum isolate from saline soil.</title>
        <authorList>
            <person name="Strakova D."/>
            <person name="Galisteo C."/>
            <person name="Sanchez-Porro C."/>
            <person name="Ventosa A."/>
        </authorList>
    </citation>
    <scope>NUCLEOTIDE SEQUENCE [LARGE SCALE GENOMIC DNA]</scope>
    <source>
        <strain evidence="3 4">S1BR25-6</strain>
    </source>
</reference>
<dbReference type="InterPro" id="IPR036291">
    <property type="entry name" value="NAD(P)-bd_dom_sf"/>
</dbReference>
<sequence>MDVDGRTVVLTGASRGIGAALAAAFAAEGARVVACARDEGSLSGVVADAEGAAGSVEAVRADVRDEFDVERLMETAARGAGADGIAVLVANAAVNHAAPGEAPMGEESYTRFDDTLRTNVRGVFASVREFLPHASDDARVLVPSGSIAADAKPGMGAYAVSKAAVEGLARQFAADADPAVGIVDPGLVATDLSGGAGRDPADVAPMFVWAAALDRSDLDGARLDLRAWKDATR</sequence>
<dbReference type="EMBL" id="JAMQOP010000002">
    <property type="protein sequence ID" value="MDS0299605.1"/>
    <property type="molecule type" value="Genomic_DNA"/>
</dbReference>
<dbReference type="Pfam" id="PF00106">
    <property type="entry name" value="adh_short"/>
    <property type="match status" value="1"/>
</dbReference>
<dbReference type="PRINTS" id="PR00081">
    <property type="entry name" value="GDHRDH"/>
</dbReference>
<evidence type="ECO:0000313" key="4">
    <source>
        <dbReference type="Proteomes" id="UP001257060"/>
    </source>
</evidence>
<keyword evidence="4" id="KW-1185">Reference proteome</keyword>
<dbReference type="PANTHER" id="PTHR43943">
    <property type="entry name" value="DEHYDROGENASE/REDUCTASE (SDR FAMILY) MEMBER 4"/>
    <property type="match status" value="1"/>
</dbReference>
<keyword evidence="2" id="KW-0560">Oxidoreductase</keyword>
<organism evidence="3 4">
    <name type="scientific">Halogeometricum salsisoli</name>
    <dbReference type="NCBI Taxonomy" id="2950536"/>
    <lineage>
        <taxon>Archaea</taxon>
        <taxon>Methanobacteriati</taxon>
        <taxon>Methanobacteriota</taxon>
        <taxon>Stenosarchaea group</taxon>
        <taxon>Halobacteria</taxon>
        <taxon>Halobacteriales</taxon>
        <taxon>Haloferacaceae</taxon>
        <taxon>Halogeometricum</taxon>
    </lineage>
</organism>
<dbReference type="RefSeq" id="WP_310924459.1">
    <property type="nucleotide sequence ID" value="NZ_JAMQOP010000002.1"/>
</dbReference>
<dbReference type="InterPro" id="IPR002347">
    <property type="entry name" value="SDR_fam"/>
</dbReference>
<accession>A0ABU2GFM3</accession>
<comment type="caution">
    <text evidence="3">The sequence shown here is derived from an EMBL/GenBank/DDBJ whole genome shotgun (WGS) entry which is preliminary data.</text>
</comment>
<evidence type="ECO:0000256" key="2">
    <source>
        <dbReference type="ARBA" id="ARBA00023002"/>
    </source>
</evidence>
<dbReference type="SUPFAM" id="SSF51735">
    <property type="entry name" value="NAD(P)-binding Rossmann-fold domains"/>
    <property type="match status" value="1"/>
</dbReference>
<proteinExistence type="inferred from homology"/>
<dbReference type="Gene3D" id="3.40.50.720">
    <property type="entry name" value="NAD(P)-binding Rossmann-like Domain"/>
    <property type="match status" value="1"/>
</dbReference>
<gene>
    <name evidence="3" type="ORF">NDI76_12715</name>
</gene>
<protein>
    <submittedName>
        <fullName evidence="3">SDR family oxidoreductase</fullName>
    </submittedName>
</protein>
<dbReference type="PANTHER" id="PTHR43943:SF17">
    <property type="entry name" value="3-PHENYLPROPIONATE-DIHYDRODIOL_CINNAMIC ACID-DIHYDRODIOL DEHYDROGENASE"/>
    <property type="match status" value="1"/>
</dbReference>
<evidence type="ECO:0000313" key="3">
    <source>
        <dbReference type="EMBL" id="MDS0299605.1"/>
    </source>
</evidence>